<evidence type="ECO:0000256" key="1">
    <source>
        <dbReference type="SAM" id="MobiDB-lite"/>
    </source>
</evidence>
<name>A0ABD3MQB3_9STRA</name>
<accession>A0ABD3MQB3</accession>
<proteinExistence type="predicted"/>
<feature type="region of interest" description="Disordered" evidence="1">
    <location>
        <begin position="293"/>
        <end position="312"/>
    </location>
</feature>
<comment type="caution">
    <text evidence="2">The sequence shown here is derived from an EMBL/GenBank/DDBJ whole genome shotgun (WGS) entry which is preliminary data.</text>
</comment>
<feature type="compositionally biased region" description="Low complexity" evidence="1">
    <location>
        <begin position="194"/>
        <end position="207"/>
    </location>
</feature>
<evidence type="ECO:0000313" key="3">
    <source>
        <dbReference type="Proteomes" id="UP001530315"/>
    </source>
</evidence>
<dbReference type="AlphaFoldDB" id="A0ABD3MQB3"/>
<feature type="region of interest" description="Disordered" evidence="1">
    <location>
        <begin position="189"/>
        <end position="222"/>
    </location>
</feature>
<keyword evidence="3" id="KW-1185">Reference proteome</keyword>
<feature type="region of interest" description="Disordered" evidence="1">
    <location>
        <begin position="1"/>
        <end position="26"/>
    </location>
</feature>
<organism evidence="2 3">
    <name type="scientific">Stephanodiscus triporus</name>
    <dbReference type="NCBI Taxonomy" id="2934178"/>
    <lineage>
        <taxon>Eukaryota</taxon>
        <taxon>Sar</taxon>
        <taxon>Stramenopiles</taxon>
        <taxon>Ochrophyta</taxon>
        <taxon>Bacillariophyta</taxon>
        <taxon>Coscinodiscophyceae</taxon>
        <taxon>Thalassiosirophycidae</taxon>
        <taxon>Stephanodiscales</taxon>
        <taxon>Stephanodiscaceae</taxon>
        <taxon>Stephanodiscus</taxon>
    </lineage>
</organism>
<dbReference type="Proteomes" id="UP001530315">
    <property type="component" value="Unassembled WGS sequence"/>
</dbReference>
<feature type="region of interest" description="Disordered" evidence="1">
    <location>
        <begin position="110"/>
        <end position="153"/>
    </location>
</feature>
<sequence>MIPCSADPELDDEARPSADGGAGLSPVRTGCLDIDMDVTSSAADIHDDNCGGVVGRGGGGVVGDDDDDDADGLSGAGRGCVEAMADVISEGGGSVRDLRIDLGIAGRRLRRRRGGGGGGGEGAPPARADVREGDKEEEEEEEEGSIASKETRDFEQASFDAAVAGGGGTSPAASSYSAATTATNADADADADSADAAPNADAASSSADWKHKTSPLPPPEMVLMTGPIMTRTSLRSLVMKKWNPSQWMRYGGHTLLVFRSRDHMDDWMHNPYHGKKQRDFLVKLQIDFMDMMADGGQGGNNNSGGGGGSKEGILGHRLLPIKKKSYGKNEDEMYQFKLERWTNLGCSVLAAFASREEGEVRILHDTIKDMLRRCPNNGLRNIDHMLK</sequence>
<dbReference type="EMBL" id="JALLAZ020001774">
    <property type="protein sequence ID" value="KAL3764407.1"/>
    <property type="molecule type" value="Genomic_DNA"/>
</dbReference>
<gene>
    <name evidence="2" type="ORF">ACHAW5_001473</name>
</gene>
<evidence type="ECO:0000313" key="2">
    <source>
        <dbReference type="EMBL" id="KAL3764407.1"/>
    </source>
</evidence>
<feature type="compositionally biased region" description="Acidic residues" evidence="1">
    <location>
        <begin position="135"/>
        <end position="144"/>
    </location>
</feature>
<feature type="compositionally biased region" description="Gly residues" evidence="1">
    <location>
        <begin position="295"/>
        <end position="310"/>
    </location>
</feature>
<protein>
    <submittedName>
        <fullName evidence="2">Uncharacterized protein</fullName>
    </submittedName>
</protein>
<reference evidence="2 3" key="1">
    <citation type="submission" date="2024-10" db="EMBL/GenBank/DDBJ databases">
        <title>Updated reference genomes for cyclostephanoid diatoms.</title>
        <authorList>
            <person name="Roberts W.R."/>
            <person name="Alverson A.J."/>
        </authorList>
    </citation>
    <scope>NUCLEOTIDE SEQUENCE [LARGE SCALE GENOMIC DNA]</scope>
    <source>
        <strain evidence="2 3">AJA276-08</strain>
    </source>
</reference>